<keyword evidence="1" id="KW-0812">Transmembrane</keyword>
<evidence type="ECO:0000313" key="3">
    <source>
        <dbReference type="Proteomes" id="UP000181951"/>
    </source>
</evidence>
<dbReference type="AlphaFoldDB" id="A0A1H8RD61"/>
<organism evidence="2 3">
    <name type="scientific">Actinacidiphila rubida</name>
    <dbReference type="NCBI Taxonomy" id="310780"/>
    <lineage>
        <taxon>Bacteria</taxon>
        <taxon>Bacillati</taxon>
        <taxon>Actinomycetota</taxon>
        <taxon>Actinomycetes</taxon>
        <taxon>Kitasatosporales</taxon>
        <taxon>Streptomycetaceae</taxon>
        <taxon>Actinacidiphila</taxon>
    </lineage>
</organism>
<feature type="transmembrane region" description="Helical" evidence="1">
    <location>
        <begin position="28"/>
        <end position="44"/>
    </location>
</feature>
<name>A0A1H8RD61_9ACTN</name>
<evidence type="ECO:0000256" key="1">
    <source>
        <dbReference type="SAM" id="Phobius"/>
    </source>
</evidence>
<proteinExistence type="predicted"/>
<keyword evidence="3" id="KW-1185">Reference proteome</keyword>
<dbReference type="Proteomes" id="UP000181951">
    <property type="component" value="Unassembled WGS sequence"/>
</dbReference>
<keyword evidence="1" id="KW-1133">Transmembrane helix</keyword>
<gene>
    <name evidence="2" type="ORF">SAMN05216267_10349</name>
</gene>
<dbReference type="EMBL" id="FODD01000034">
    <property type="protein sequence ID" value="SEO64292.1"/>
    <property type="molecule type" value="Genomic_DNA"/>
</dbReference>
<feature type="transmembrane region" description="Helical" evidence="1">
    <location>
        <begin position="7"/>
        <end position="22"/>
    </location>
</feature>
<protein>
    <submittedName>
        <fullName evidence="2">Uncharacterized protein</fullName>
    </submittedName>
</protein>
<accession>A0A1H8RD61</accession>
<evidence type="ECO:0000313" key="2">
    <source>
        <dbReference type="EMBL" id="SEO64292.1"/>
    </source>
</evidence>
<keyword evidence="1" id="KW-0472">Membrane</keyword>
<sequence length="54" mass="6082">MRQIRRGWHAAYVAVVFLMAVTEDDKAIRVILTATGIGAAYFLGRKFEKERSAP</sequence>
<reference evidence="2 3" key="1">
    <citation type="submission" date="2016-10" db="EMBL/GenBank/DDBJ databases">
        <authorList>
            <person name="de Groot N.N."/>
        </authorList>
    </citation>
    <scope>NUCLEOTIDE SEQUENCE [LARGE SCALE GENOMIC DNA]</scope>
    <source>
        <strain evidence="2 3">CGMCC 4.2026</strain>
    </source>
</reference>